<dbReference type="InterPro" id="IPR006620">
    <property type="entry name" value="Pro_4_hyd_alph"/>
</dbReference>
<evidence type="ECO:0000256" key="10">
    <source>
        <dbReference type="SAM" id="MobiDB-lite"/>
    </source>
</evidence>
<protein>
    <recommendedName>
        <fullName evidence="8">uS12 prolyl 3-hydroxylase</fullName>
    </recommendedName>
</protein>
<sequence>MLITGTRVAVYPLNDLRNRQCGIRDYSRGPVARNGDDKYLCYLRGSVEKIVSRVTGATMTPGKRAVKGDANSPDTSSVSKRRKESVVLQLNHKLFSDETKNGLKAAFSERKAGHFGAAAELITEPFNVCILHNLLADADCVDSLKNELFDIEFHAKDNDLYKFHQSDDLQNFGTPYIHAFRKCLERTLAPWLRDVTGIPLDGTISLTCSKYSYTDVLLCHDDELEGRRIAFILYLTPSWSSTDGGSLDLFDVDSNGQPRDIVRSIDPRFNSLAFFEVSPVSFHQVAEVLSEDKVRISVGGWFHGPPVIRPAPYIEPPSERLKPCHVEEDVFRSWINPIYLADSIAEEVRRQFKDNSEIQLQGFLQEDKCRDLEAALSDPDVLWSQRGPRNHRWTLENPTPLPPVVEECLKVFRSEAMFLILSNLTGLKLHPLSTASDSGSDDDDSDAAAKNAVGGSSACCTQAVRKWSHGTYTLAHDHDRSAEECRLDAVLYLNCKDWKLEYGGSTVYIVKGEEEEVLTLSPACNSLALVYKDDGLFQFVKHINHEVTKLSKEDGCFHDMSFVYYE</sequence>
<dbReference type="GO" id="GO:0005506">
    <property type="term" value="F:iron ion binding"/>
    <property type="evidence" value="ECO:0007669"/>
    <property type="project" value="InterPro"/>
</dbReference>
<keyword evidence="4" id="KW-0847">Vitamin C</keyword>
<accession>A0AAQ4DG10</accession>
<comment type="catalytic activity">
    <reaction evidence="9">
        <text>[ribosomal protein uS12]-L-proline + 2-oxoglutarate + O2 = [ribosomal protein uS12]-(3S)-3-hydroxy-L-proline + succinate + CO2</text>
        <dbReference type="Rhea" id="RHEA:54156"/>
        <dbReference type="Rhea" id="RHEA-COMP:13816"/>
        <dbReference type="Rhea" id="RHEA-COMP:13818"/>
        <dbReference type="ChEBI" id="CHEBI:15379"/>
        <dbReference type="ChEBI" id="CHEBI:16526"/>
        <dbReference type="ChEBI" id="CHEBI:16810"/>
        <dbReference type="ChEBI" id="CHEBI:30031"/>
        <dbReference type="ChEBI" id="CHEBI:50342"/>
        <dbReference type="ChEBI" id="CHEBI:85428"/>
    </reaction>
</comment>
<dbReference type="EMBL" id="JARKHS020031217">
    <property type="protein sequence ID" value="KAK8761400.1"/>
    <property type="molecule type" value="Genomic_DNA"/>
</dbReference>
<dbReference type="GO" id="GO:0031543">
    <property type="term" value="F:peptidyl-proline dioxygenase activity"/>
    <property type="evidence" value="ECO:0007669"/>
    <property type="project" value="UniProtKB-ARBA"/>
</dbReference>
<keyword evidence="6" id="KW-0560">Oxidoreductase</keyword>
<dbReference type="InterPro" id="IPR019601">
    <property type="entry name" value="Oxoglutarate/Fe-dep_Oase_C"/>
</dbReference>
<evidence type="ECO:0000256" key="6">
    <source>
        <dbReference type="ARBA" id="ARBA00023002"/>
    </source>
</evidence>
<evidence type="ECO:0000256" key="3">
    <source>
        <dbReference type="ARBA" id="ARBA00022723"/>
    </source>
</evidence>
<evidence type="ECO:0000259" key="11">
    <source>
        <dbReference type="PROSITE" id="PS51471"/>
    </source>
</evidence>
<feature type="domain" description="Fe2OG dioxygenase" evidence="11">
    <location>
        <begin position="199"/>
        <end position="304"/>
    </location>
</feature>
<dbReference type="SMART" id="SM00702">
    <property type="entry name" value="P4Hc"/>
    <property type="match status" value="1"/>
</dbReference>
<dbReference type="GO" id="GO:0005737">
    <property type="term" value="C:cytoplasm"/>
    <property type="evidence" value="ECO:0007669"/>
    <property type="project" value="TreeGrafter"/>
</dbReference>
<organism evidence="12 13">
    <name type="scientific">Amblyomma americanum</name>
    <name type="common">Lone star tick</name>
    <dbReference type="NCBI Taxonomy" id="6943"/>
    <lineage>
        <taxon>Eukaryota</taxon>
        <taxon>Metazoa</taxon>
        <taxon>Ecdysozoa</taxon>
        <taxon>Arthropoda</taxon>
        <taxon>Chelicerata</taxon>
        <taxon>Arachnida</taxon>
        <taxon>Acari</taxon>
        <taxon>Parasitiformes</taxon>
        <taxon>Ixodida</taxon>
        <taxon>Ixodoidea</taxon>
        <taxon>Ixodidae</taxon>
        <taxon>Amblyomminae</taxon>
        <taxon>Amblyomma</taxon>
    </lineage>
</organism>
<reference evidence="12 13" key="1">
    <citation type="journal article" date="2023" name="Arcadia Sci">
        <title>De novo assembly of a long-read Amblyomma americanum tick genome.</title>
        <authorList>
            <person name="Chou S."/>
            <person name="Poskanzer K.E."/>
            <person name="Rollins M."/>
            <person name="Thuy-Boun P.S."/>
        </authorList>
    </citation>
    <scope>NUCLEOTIDE SEQUENCE [LARGE SCALE GENOMIC DNA]</scope>
    <source>
        <strain evidence="12">F_SG_1</strain>
        <tissue evidence="12">Salivary glands</tissue>
    </source>
</reference>
<dbReference type="PANTHER" id="PTHR12117:SF0">
    <property type="entry name" value="PROLYL 3-HYDROXYLASE OGFOD1"/>
    <property type="match status" value="1"/>
</dbReference>
<evidence type="ECO:0000256" key="1">
    <source>
        <dbReference type="ARBA" id="ARBA00001961"/>
    </source>
</evidence>
<comment type="similarity">
    <text evidence="2">Belongs to the TPA1 family.</text>
</comment>
<dbReference type="PANTHER" id="PTHR12117">
    <property type="entry name" value="HISTONE ACETYLTRANSFERASE COMPLEX"/>
    <property type="match status" value="1"/>
</dbReference>
<evidence type="ECO:0000256" key="2">
    <source>
        <dbReference type="ARBA" id="ARBA00007443"/>
    </source>
</evidence>
<proteinExistence type="inferred from homology"/>
<dbReference type="GO" id="GO:0006449">
    <property type="term" value="P:regulation of translational termination"/>
    <property type="evidence" value="ECO:0007669"/>
    <property type="project" value="TreeGrafter"/>
</dbReference>
<dbReference type="InterPro" id="IPR051842">
    <property type="entry name" value="uS12_prolyl_hydroxylase"/>
</dbReference>
<dbReference type="InterPro" id="IPR005123">
    <property type="entry name" value="Oxoglu/Fe-dep_dioxygenase_dom"/>
</dbReference>
<dbReference type="PROSITE" id="PS51471">
    <property type="entry name" value="FE2OG_OXY"/>
    <property type="match status" value="1"/>
</dbReference>
<evidence type="ECO:0000256" key="5">
    <source>
        <dbReference type="ARBA" id="ARBA00022964"/>
    </source>
</evidence>
<evidence type="ECO:0000313" key="12">
    <source>
        <dbReference type="EMBL" id="KAK8761400.1"/>
    </source>
</evidence>
<comment type="cofactor">
    <cofactor evidence="1">
        <name>L-ascorbate</name>
        <dbReference type="ChEBI" id="CHEBI:38290"/>
    </cofactor>
</comment>
<evidence type="ECO:0000256" key="4">
    <source>
        <dbReference type="ARBA" id="ARBA00022896"/>
    </source>
</evidence>
<keyword evidence="5" id="KW-0223">Dioxygenase</keyword>
<dbReference type="GO" id="GO:0031418">
    <property type="term" value="F:L-ascorbic acid binding"/>
    <property type="evidence" value="ECO:0007669"/>
    <property type="project" value="UniProtKB-KW"/>
</dbReference>
<keyword evidence="7" id="KW-0408">Iron</keyword>
<feature type="region of interest" description="Disordered" evidence="10">
    <location>
        <begin position="62"/>
        <end position="82"/>
    </location>
</feature>
<dbReference type="Pfam" id="PF13661">
    <property type="entry name" value="2OG-FeII_Oxy_4"/>
    <property type="match status" value="1"/>
</dbReference>
<evidence type="ECO:0000256" key="7">
    <source>
        <dbReference type="ARBA" id="ARBA00023004"/>
    </source>
</evidence>
<gene>
    <name evidence="12" type="ORF">V5799_027335</name>
</gene>
<dbReference type="Proteomes" id="UP001321473">
    <property type="component" value="Unassembled WGS sequence"/>
</dbReference>
<comment type="caution">
    <text evidence="12">The sequence shown here is derived from an EMBL/GenBank/DDBJ whole genome shotgun (WGS) entry which is preliminary data.</text>
</comment>
<evidence type="ECO:0000313" key="13">
    <source>
        <dbReference type="Proteomes" id="UP001321473"/>
    </source>
</evidence>
<dbReference type="InterPro" id="IPR039558">
    <property type="entry name" value="TPA1/OFD1_N"/>
</dbReference>
<dbReference type="Gene3D" id="2.60.120.620">
    <property type="entry name" value="q2cbj1_9rhob like domain"/>
    <property type="match status" value="2"/>
</dbReference>
<keyword evidence="3" id="KW-0479">Metal-binding</keyword>
<keyword evidence="13" id="KW-1185">Reference proteome</keyword>
<dbReference type="AlphaFoldDB" id="A0AAQ4DG10"/>
<evidence type="ECO:0000256" key="9">
    <source>
        <dbReference type="ARBA" id="ARBA00047444"/>
    </source>
</evidence>
<dbReference type="Pfam" id="PF10637">
    <property type="entry name" value="Ofd1_CTDD"/>
    <property type="match status" value="1"/>
</dbReference>
<evidence type="ECO:0000256" key="8">
    <source>
        <dbReference type="ARBA" id="ARBA00029938"/>
    </source>
</evidence>
<name>A0AAQ4DG10_AMBAM</name>